<name>A0ACB6SG57_9PLEO</name>
<gene>
    <name evidence="1" type="ORF">BU25DRAFT_464243</name>
</gene>
<dbReference type="Proteomes" id="UP000799754">
    <property type="component" value="Unassembled WGS sequence"/>
</dbReference>
<sequence>MDLATSSSDPTRGPAKIKRKSHRKSRNGCARCKRRRIKCDETKPDCSKCVEFGIVCDYNTAALLPGSQPLERSKFLNTQGPPAPKQRGRPRTIWGDEVPNTTPPETQYLSLQDFKLLNHFITRANDSPDPTAPKNARDPLHDQALLLSFAYPCILHLIQEFSALELANQQPSRGGYYRALAERHSTQGLQGATALLRQFNESDYQAAYIAATFACINYFARGPQPGEYLLFSLSGSSQWLPLLHGIRTIIDLVGIEKITAGLSERAPQKIAPAEKPAKVMLNCPELDWIGHFERLHTFVAFYPDSAVDVDALNKLQWCYEATYGREGVFKGDVNHQNAFVWPYQLGEDFSARMQIRQPLSLIVVAHFALLLQNYEFTWYMIGWSDHIIAGIAQVIDEDYRGWLEWPIEQARRIRLERKRENSAAVTDVTMSD</sequence>
<dbReference type="EMBL" id="MU006701">
    <property type="protein sequence ID" value="KAF2633285.1"/>
    <property type="molecule type" value="Genomic_DNA"/>
</dbReference>
<comment type="caution">
    <text evidence="1">The sequence shown here is derived from an EMBL/GenBank/DDBJ whole genome shotgun (WGS) entry which is preliminary data.</text>
</comment>
<keyword evidence="2" id="KW-1185">Reference proteome</keyword>
<reference evidence="1" key="1">
    <citation type="journal article" date="2020" name="Stud. Mycol.">
        <title>101 Dothideomycetes genomes: a test case for predicting lifestyles and emergence of pathogens.</title>
        <authorList>
            <person name="Haridas S."/>
            <person name="Albert R."/>
            <person name="Binder M."/>
            <person name="Bloem J."/>
            <person name="Labutti K."/>
            <person name="Salamov A."/>
            <person name="Andreopoulos B."/>
            <person name="Baker S."/>
            <person name="Barry K."/>
            <person name="Bills G."/>
            <person name="Bluhm B."/>
            <person name="Cannon C."/>
            <person name="Castanera R."/>
            <person name="Culley D."/>
            <person name="Daum C."/>
            <person name="Ezra D."/>
            <person name="Gonzalez J."/>
            <person name="Henrissat B."/>
            <person name="Kuo A."/>
            <person name="Liang C."/>
            <person name="Lipzen A."/>
            <person name="Lutzoni F."/>
            <person name="Magnuson J."/>
            <person name="Mondo S."/>
            <person name="Nolan M."/>
            <person name="Ohm R."/>
            <person name="Pangilinan J."/>
            <person name="Park H.-J."/>
            <person name="Ramirez L."/>
            <person name="Alfaro M."/>
            <person name="Sun H."/>
            <person name="Tritt A."/>
            <person name="Yoshinaga Y."/>
            <person name="Zwiers L.-H."/>
            <person name="Turgeon B."/>
            <person name="Goodwin S."/>
            <person name="Spatafora J."/>
            <person name="Crous P."/>
            <person name="Grigoriev I."/>
        </authorList>
    </citation>
    <scope>NUCLEOTIDE SEQUENCE</scope>
    <source>
        <strain evidence="1">CBS 525.71</strain>
    </source>
</reference>
<organism evidence="1 2">
    <name type="scientific">Macroventuria anomochaeta</name>
    <dbReference type="NCBI Taxonomy" id="301207"/>
    <lineage>
        <taxon>Eukaryota</taxon>
        <taxon>Fungi</taxon>
        <taxon>Dikarya</taxon>
        <taxon>Ascomycota</taxon>
        <taxon>Pezizomycotina</taxon>
        <taxon>Dothideomycetes</taxon>
        <taxon>Pleosporomycetidae</taxon>
        <taxon>Pleosporales</taxon>
        <taxon>Pleosporineae</taxon>
        <taxon>Didymellaceae</taxon>
        <taxon>Macroventuria</taxon>
    </lineage>
</organism>
<evidence type="ECO:0000313" key="1">
    <source>
        <dbReference type="EMBL" id="KAF2633285.1"/>
    </source>
</evidence>
<evidence type="ECO:0000313" key="2">
    <source>
        <dbReference type="Proteomes" id="UP000799754"/>
    </source>
</evidence>
<protein>
    <submittedName>
        <fullName evidence="1">Uncharacterized protein</fullName>
    </submittedName>
</protein>
<proteinExistence type="predicted"/>
<accession>A0ACB6SG57</accession>